<evidence type="ECO:0000256" key="8">
    <source>
        <dbReference type="SAM" id="Phobius"/>
    </source>
</evidence>
<feature type="transmembrane region" description="Helical" evidence="8">
    <location>
        <begin position="420"/>
        <end position="439"/>
    </location>
</feature>
<comment type="caution">
    <text evidence="9">The sequence shown here is derived from an EMBL/GenBank/DDBJ whole genome shotgun (WGS) entry which is preliminary data.</text>
</comment>
<feature type="transmembrane region" description="Helical" evidence="8">
    <location>
        <begin position="152"/>
        <end position="177"/>
    </location>
</feature>
<dbReference type="InterPro" id="IPR005614">
    <property type="entry name" value="NrfD-like"/>
</dbReference>
<evidence type="ECO:0000256" key="1">
    <source>
        <dbReference type="ARBA" id="ARBA00004651"/>
    </source>
</evidence>
<gene>
    <name evidence="9" type="ORF">E5982_06200</name>
</gene>
<comment type="similarity">
    <text evidence="2">Belongs to the NrfD family.</text>
</comment>
<name>A0A4T9TBF1_9ACTN</name>
<dbReference type="PANTHER" id="PTHR34856">
    <property type="entry name" value="PROTEIN NRFD"/>
    <property type="match status" value="1"/>
</dbReference>
<proteinExistence type="inferred from homology"/>
<sequence>MTSTAGGPPLRPAPPASLPVQRPRHLRRGRPCVRPPSRPRPTPTPPFRFCPDYPACPGNTPTRVPPNSPSARITPLVRPSPRPNPRQARPLPGQPRLSGQGAVCGAACGPGRGKGGKVRYMATCHIHFAEAVPYCGKFKLRPGGGRVLGELAIVYLFLGGAGAGALLVCALVDLLWLHEPFGIERTARGLSHWPVERLLGLALLAGWLMVACGVVCLAFDLGRIDRLISLLISPPVSLMNWGAWGLALLLAVGGALVAVRFLCLPWAARGLVTALEVLAAALALFVVAYTGFLLQALAGVRFWGLWPVVLLFVLSALSCGIAVPLLLCAVVPSDEVVESLSGGLLRVDFAVIVTESLTAAVLVAVAAASDHPGIQTSLSLLLRGDAALWWWAFAACGLVIPAAVELLALCSSSGETARRAALCAAAVILAGGVSLRIAIVDAGAFRALELGASPQGEAVAPVAPGPDSSGEGAADYEPKPADAFPFSLQ</sequence>
<dbReference type="GO" id="GO:0005886">
    <property type="term" value="C:plasma membrane"/>
    <property type="evidence" value="ECO:0007669"/>
    <property type="project" value="UniProtKB-SubCell"/>
</dbReference>
<dbReference type="OrthoDB" id="3178220at2"/>
<evidence type="ECO:0000256" key="6">
    <source>
        <dbReference type="ARBA" id="ARBA00023136"/>
    </source>
</evidence>
<organism evidence="9 10">
    <name type="scientific">Parvibacter caecicola</name>
    <dbReference type="NCBI Taxonomy" id="747645"/>
    <lineage>
        <taxon>Bacteria</taxon>
        <taxon>Bacillati</taxon>
        <taxon>Actinomycetota</taxon>
        <taxon>Coriobacteriia</taxon>
        <taxon>Coriobacteriales</taxon>
        <taxon>Coriobacteriaceae</taxon>
        <taxon>Parvibacter</taxon>
    </lineage>
</organism>
<dbReference type="Gene3D" id="1.20.1630.10">
    <property type="entry name" value="Formate dehydrogenase/DMSO reductase domain"/>
    <property type="match status" value="1"/>
</dbReference>
<evidence type="ECO:0000313" key="9">
    <source>
        <dbReference type="EMBL" id="TJW10858.1"/>
    </source>
</evidence>
<dbReference type="AlphaFoldDB" id="A0A4T9TBF1"/>
<feature type="transmembrane region" description="Helical" evidence="8">
    <location>
        <begin position="343"/>
        <end position="368"/>
    </location>
</feature>
<reference evidence="9 10" key="1">
    <citation type="submission" date="2019-04" db="EMBL/GenBank/DDBJ databases">
        <title>Microbes associate with the intestines of laboratory mice.</title>
        <authorList>
            <person name="Navarre W."/>
            <person name="Wong E."/>
            <person name="Huang K.C."/>
            <person name="Tropini C."/>
            <person name="Ng K."/>
            <person name="Yu B."/>
        </authorList>
    </citation>
    <scope>NUCLEOTIDE SEQUENCE [LARGE SCALE GENOMIC DNA]</scope>
    <source>
        <strain evidence="9 10">NM48_B13</strain>
    </source>
</reference>
<feature type="transmembrane region" description="Helical" evidence="8">
    <location>
        <begin position="388"/>
        <end position="408"/>
    </location>
</feature>
<dbReference type="EMBL" id="SSTM01000003">
    <property type="protein sequence ID" value="TJW10858.1"/>
    <property type="molecule type" value="Genomic_DNA"/>
</dbReference>
<dbReference type="Proteomes" id="UP000309454">
    <property type="component" value="Unassembled WGS sequence"/>
</dbReference>
<feature type="transmembrane region" description="Helical" evidence="8">
    <location>
        <begin position="241"/>
        <end position="263"/>
    </location>
</feature>
<feature type="region of interest" description="Disordered" evidence="7">
    <location>
        <begin position="457"/>
        <end position="489"/>
    </location>
</feature>
<keyword evidence="10" id="KW-1185">Reference proteome</keyword>
<evidence type="ECO:0000256" key="4">
    <source>
        <dbReference type="ARBA" id="ARBA00022692"/>
    </source>
</evidence>
<feature type="transmembrane region" description="Helical" evidence="8">
    <location>
        <begin position="304"/>
        <end position="331"/>
    </location>
</feature>
<feature type="transmembrane region" description="Helical" evidence="8">
    <location>
        <begin position="198"/>
        <end position="221"/>
    </location>
</feature>
<keyword evidence="5 8" id="KW-1133">Transmembrane helix</keyword>
<keyword evidence="6 8" id="KW-0472">Membrane</keyword>
<keyword evidence="4 8" id="KW-0812">Transmembrane</keyword>
<evidence type="ECO:0000256" key="7">
    <source>
        <dbReference type="SAM" id="MobiDB-lite"/>
    </source>
</evidence>
<evidence type="ECO:0000256" key="2">
    <source>
        <dbReference type="ARBA" id="ARBA00008929"/>
    </source>
</evidence>
<feature type="transmembrane region" description="Helical" evidence="8">
    <location>
        <begin position="275"/>
        <end position="298"/>
    </location>
</feature>
<feature type="compositionally biased region" description="Pro residues" evidence="7">
    <location>
        <begin position="33"/>
        <end position="48"/>
    </location>
</feature>
<evidence type="ECO:0000313" key="10">
    <source>
        <dbReference type="Proteomes" id="UP000309454"/>
    </source>
</evidence>
<evidence type="ECO:0000256" key="5">
    <source>
        <dbReference type="ARBA" id="ARBA00022989"/>
    </source>
</evidence>
<dbReference type="Pfam" id="PF03916">
    <property type="entry name" value="NrfD"/>
    <property type="match status" value="1"/>
</dbReference>
<feature type="region of interest" description="Disordered" evidence="7">
    <location>
        <begin position="1"/>
        <end position="98"/>
    </location>
</feature>
<keyword evidence="3" id="KW-1003">Cell membrane</keyword>
<feature type="compositionally biased region" description="Basic residues" evidence="7">
    <location>
        <begin position="22"/>
        <end position="31"/>
    </location>
</feature>
<accession>A0A4T9TBF1</accession>
<comment type="subcellular location">
    <subcellularLocation>
        <location evidence="1">Cell membrane</location>
        <topology evidence="1">Multi-pass membrane protein</topology>
    </subcellularLocation>
</comment>
<evidence type="ECO:0008006" key="11">
    <source>
        <dbReference type="Google" id="ProtNLM"/>
    </source>
</evidence>
<dbReference type="PANTHER" id="PTHR34856:SF2">
    <property type="entry name" value="PROTEIN NRFD"/>
    <property type="match status" value="1"/>
</dbReference>
<dbReference type="InterPro" id="IPR052049">
    <property type="entry name" value="Electron_transfer_protein"/>
</dbReference>
<protein>
    <recommendedName>
        <fullName evidence="11">Polysulfide reductase</fullName>
    </recommendedName>
</protein>
<evidence type="ECO:0000256" key="3">
    <source>
        <dbReference type="ARBA" id="ARBA00022475"/>
    </source>
</evidence>